<dbReference type="InterPro" id="IPR020845">
    <property type="entry name" value="AMP-binding_CS"/>
</dbReference>
<dbReference type="InterPro" id="IPR036291">
    <property type="entry name" value="NAD(P)-bd_dom_sf"/>
</dbReference>
<dbReference type="Pfam" id="PF07993">
    <property type="entry name" value="NAD_binding_4"/>
    <property type="match status" value="1"/>
</dbReference>
<dbReference type="InterPro" id="IPR010080">
    <property type="entry name" value="Thioester_reductase-like_dom"/>
</dbReference>
<dbReference type="PROSITE" id="PS50075">
    <property type="entry name" value="CARRIER"/>
    <property type="match status" value="1"/>
</dbReference>
<keyword evidence="4" id="KW-0067">ATP-binding</keyword>
<evidence type="ECO:0000256" key="3">
    <source>
        <dbReference type="ARBA" id="ARBA00022741"/>
    </source>
</evidence>
<organism evidence="7 8">
    <name type="scientific">Coccomyxa viridis</name>
    <dbReference type="NCBI Taxonomy" id="1274662"/>
    <lineage>
        <taxon>Eukaryota</taxon>
        <taxon>Viridiplantae</taxon>
        <taxon>Chlorophyta</taxon>
        <taxon>core chlorophytes</taxon>
        <taxon>Trebouxiophyceae</taxon>
        <taxon>Trebouxiophyceae incertae sedis</taxon>
        <taxon>Coccomyxaceae</taxon>
        <taxon>Coccomyxa</taxon>
    </lineage>
</organism>
<dbReference type="InterPro" id="IPR036736">
    <property type="entry name" value="ACP-like_sf"/>
</dbReference>
<dbReference type="AlphaFoldDB" id="A0AAV1I0S6"/>
<feature type="domain" description="Carrier" evidence="6">
    <location>
        <begin position="660"/>
        <end position="736"/>
    </location>
</feature>
<feature type="compositionally biased region" description="Polar residues" evidence="5">
    <location>
        <begin position="1"/>
        <end position="20"/>
    </location>
</feature>
<dbReference type="Proteomes" id="UP001314263">
    <property type="component" value="Unassembled WGS sequence"/>
</dbReference>
<dbReference type="PANTHER" id="PTHR43272:SF33">
    <property type="entry name" value="AMP-BINDING DOMAIN-CONTAINING PROTEIN-RELATED"/>
    <property type="match status" value="1"/>
</dbReference>
<reference evidence="7 8" key="1">
    <citation type="submission" date="2023-10" db="EMBL/GenBank/DDBJ databases">
        <authorList>
            <person name="Maclean D."/>
            <person name="Macfadyen A."/>
        </authorList>
    </citation>
    <scope>NUCLEOTIDE SEQUENCE [LARGE SCALE GENOMIC DNA]</scope>
</reference>
<dbReference type="EMBL" id="CAUYUE010000005">
    <property type="protein sequence ID" value="CAK0771857.1"/>
    <property type="molecule type" value="Genomic_DNA"/>
</dbReference>
<dbReference type="NCBIfam" id="TIGR01746">
    <property type="entry name" value="Thioester-redct"/>
    <property type="match status" value="1"/>
</dbReference>
<dbReference type="GO" id="GO:0031177">
    <property type="term" value="F:phosphopantetheine binding"/>
    <property type="evidence" value="ECO:0007669"/>
    <property type="project" value="InterPro"/>
</dbReference>
<dbReference type="InterPro" id="IPR009081">
    <property type="entry name" value="PP-bd_ACP"/>
</dbReference>
<evidence type="ECO:0000259" key="6">
    <source>
        <dbReference type="PROSITE" id="PS50075"/>
    </source>
</evidence>
<dbReference type="PANTHER" id="PTHR43272">
    <property type="entry name" value="LONG-CHAIN-FATTY-ACID--COA LIGASE"/>
    <property type="match status" value="1"/>
</dbReference>
<dbReference type="InterPro" id="IPR000873">
    <property type="entry name" value="AMP-dep_synth/lig_dom"/>
</dbReference>
<dbReference type="SUPFAM" id="SSF51735">
    <property type="entry name" value="NAD(P)-binding Rossmann-fold domains"/>
    <property type="match status" value="1"/>
</dbReference>
<dbReference type="SUPFAM" id="SSF56801">
    <property type="entry name" value="Acetyl-CoA synthetase-like"/>
    <property type="match status" value="1"/>
</dbReference>
<evidence type="ECO:0000256" key="2">
    <source>
        <dbReference type="ARBA" id="ARBA00022553"/>
    </source>
</evidence>
<evidence type="ECO:0000256" key="5">
    <source>
        <dbReference type="SAM" id="MobiDB-lite"/>
    </source>
</evidence>
<keyword evidence="3" id="KW-0547">Nucleotide-binding</keyword>
<evidence type="ECO:0000313" key="7">
    <source>
        <dbReference type="EMBL" id="CAK0771857.1"/>
    </source>
</evidence>
<dbReference type="Gene3D" id="1.10.1200.10">
    <property type="entry name" value="ACP-like"/>
    <property type="match status" value="1"/>
</dbReference>
<dbReference type="SUPFAM" id="SSF47336">
    <property type="entry name" value="ACP-like"/>
    <property type="match status" value="1"/>
</dbReference>
<gene>
    <name evidence="7" type="ORF">CVIRNUC_003903</name>
</gene>
<dbReference type="Pfam" id="PF00550">
    <property type="entry name" value="PP-binding"/>
    <property type="match status" value="1"/>
</dbReference>
<proteinExistence type="predicted"/>
<keyword evidence="1" id="KW-0596">Phosphopantetheine</keyword>
<dbReference type="Gene3D" id="3.40.50.12780">
    <property type="entry name" value="N-terminal domain of ligase-like"/>
    <property type="match status" value="1"/>
</dbReference>
<dbReference type="InterPro" id="IPR042099">
    <property type="entry name" value="ANL_N_sf"/>
</dbReference>
<keyword evidence="2" id="KW-0597">Phosphoprotein</keyword>
<accession>A0AAV1I0S6</accession>
<protein>
    <recommendedName>
        <fullName evidence="6">Carrier domain-containing protein</fullName>
    </recommendedName>
</protein>
<comment type="caution">
    <text evidence="7">The sequence shown here is derived from an EMBL/GenBank/DDBJ whole genome shotgun (WGS) entry which is preliminary data.</text>
</comment>
<dbReference type="Pfam" id="PF00501">
    <property type="entry name" value="AMP-binding"/>
    <property type="match status" value="1"/>
</dbReference>
<dbReference type="InterPro" id="IPR013120">
    <property type="entry name" value="FAR_NAD-bd"/>
</dbReference>
<dbReference type="GO" id="GO:0004467">
    <property type="term" value="F:long-chain fatty acid-CoA ligase activity"/>
    <property type="evidence" value="ECO:0007669"/>
    <property type="project" value="TreeGrafter"/>
</dbReference>
<dbReference type="GO" id="GO:0005524">
    <property type="term" value="F:ATP binding"/>
    <property type="evidence" value="ECO:0007669"/>
    <property type="project" value="UniProtKB-KW"/>
</dbReference>
<evidence type="ECO:0000256" key="1">
    <source>
        <dbReference type="ARBA" id="ARBA00022450"/>
    </source>
</evidence>
<dbReference type="InterPro" id="IPR020806">
    <property type="entry name" value="PKS_PP-bd"/>
</dbReference>
<feature type="region of interest" description="Disordered" evidence="5">
    <location>
        <begin position="1"/>
        <end position="32"/>
    </location>
</feature>
<dbReference type="SMART" id="SM00823">
    <property type="entry name" value="PKS_PP"/>
    <property type="match status" value="1"/>
</dbReference>
<sequence>MNQIPPMQNDASYCSSSQSEGDLREASDGLDPNADVQHRAMLRYERQLQSDPQLQEHVYEQEKVDWLKQSCHTSIQLLQGMCSIYAQRPMFGFCEPGSTQWQTISYRQAWQRLLHFAAGMQAVGACKREDFVGICGFSSLDWVTADFANTYCGATSVPVPLNIQAEDTVTIVNEAELACLICSLDELGSLSKLIRGCKTVKTLVVMDLPSELDSDTQALLRETQEGLRGRCTFHTLPDILARGEESPVPKMAIPGQDDKPKNPIFSLFYTSGSTGLPKGAIYTEDMWLRYVKNSGITSMPIASITVGFLPLNHVLGRLSINQSLMSGGSVWFIRKSDMSTFFDDVKAVRPTAMMLIPRLANMMYNQAQDKLRRAECNNKQAIIDNFRDVEMGGRVYACMVGSAPSAPEVVHFLRTALVAPILESFGSTETGMVARSGKIGANVTEWKLVDVPELGYSTTDKPFPRGELHIKTKAMIPGYYKQQRKWKEMLRDGFMEMGDVMEQRGPEHIVWIDRKKNIMKLSQGEFVATGRLEATYSGNSNLIHQMYIYGSARRSYLLAAVVPSKVATSRYSNEELKKALRHDIDDLARLKALQGYEIPRDFVVDREPFSKANHLLTDSSKPARGNLKAKYGPILEEMYVQMEQRQRKCQDEMRAAAAQGTILDKVKQAAALTLGIETVDMGDGSSSFTQLGGDSLAAIQFAREVDELCGTHLPVSFVLDHSHSMQDIVVKVEDLLRGDQPDAITFERIHGRSSNMIQAKDLDLHTFAPRDFPPLERANGAAGQVDLPAEPERVLLTGANGFLGRFLLLDFLQRVSTKKNGYVAAVVRGNSDKAAYSRLRAGYDSGDPELLQVFDDLARKHLRVYAGDLSKPRLGLEPEVYCDLAQTLDAIIHNGALVNHAFTYEQLFEPNVLGSLQVMKLAVQHRRKALAFVSSVGVASPLGITDTIQEDTLGTDLATEFPASGGYAYGYGCTKWATEVQLQQLHQEYGVPVSVFRCGMILAHSRYLGQQNPTDMFTRLLASLVYTGLAPQSFYRDPSGPDRHYDGMPVDFVAGAIAGIASAQRCGIGLYHVVNPHWDDDVSLDSFLDWAQNAGYPLKRIPDYAQWYQQFTAALEKLDSKLASKSSLPTVYQWERPMSGPTVRFDATRMRQALAKSTCWKDVPHLDEAFIHQNMKNLAVLQIIGPPGQPLAGVKAPEP</sequence>
<evidence type="ECO:0000256" key="4">
    <source>
        <dbReference type="ARBA" id="ARBA00022840"/>
    </source>
</evidence>
<evidence type="ECO:0000313" key="8">
    <source>
        <dbReference type="Proteomes" id="UP001314263"/>
    </source>
</evidence>
<dbReference type="GO" id="GO:0016020">
    <property type="term" value="C:membrane"/>
    <property type="evidence" value="ECO:0007669"/>
    <property type="project" value="TreeGrafter"/>
</dbReference>
<dbReference type="PROSITE" id="PS00455">
    <property type="entry name" value="AMP_BINDING"/>
    <property type="match status" value="1"/>
</dbReference>
<keyword evidence="8" id="KW-1185">Reference proteome</keyword>
<dbReference type="Gene3D" id="3.40.50.720">
    <property type="entry name" value="NAD(P)-binding Rossmann-like Domain"/>
    <property type="match status" value="1"/>
</dbReference>
<name>A0AAV1I0S6_9CHLO</name>